<evidence type="ECO:0000256" key="1">
    <source>
        <dbReference type="ARBA" id="ARBA00022737"/>
    </source>
</evidence>
<gene>
    <name evidence="4" type="ORF">ESZ00_14870</name>
</gene>
<keyword evidence="2 3" id="KW-0802">TPR repeat</keyword>
<reference evidence="4 5" key="1">
    <citation type="journal article" date="2016" name="Int. J. Syst. Evol. Microbiol.">
        <title>Acidipila dinghuensis sp. nov., an acidobacterium isolated from forest soil.</title>
        <authorList>
            <person name="Jiang Y.W."/>
            <person name="Wang J."/>
            <person name="Chen M.H."/>
            <person name="Lv Y.Y."/>
            <person name="Qiu L.H."/>
        </authorList>
    </citation>
    <scope>NUCLEOTIDE SEQUENCE [LARGE SCALE GENOMIC DNA]</scope>
    <source>
        <strain evidence="4 5">DHOF10</strain>
    </source>
</reference>
<keyword evidence="5" id="KW-1185">Reference proteome</keyword>
<dbReference type="InterPro" id="IPR051012">
    <property type="entry name" value="CellSynth/LPSAsmb/PSIAsmb"/>
</dbReference>
<feature type="repeat" description="TPR" evidence="3">
    <location>
        <begin position="355"/>
        <end position="388"/>
    </location>
</feature>
<dbReference type="AlphaFoldDB" id="A0A4Q1SBJ3"/>
<dbReference type="PANTHER" id="PTHR45586:SF1">
    <property type="entry name" value="LIPOPOLYSACCHARIDE ASSEMBLY PROTEIN B"/>
    <property type="match status" value="1"/>
</dbReference>
<feature type="repeat" description="TPR" evidence="3">
    <location>
        <begin position="256"/>
        <end position="289"/>
    </location>
</feature>
<dbReference type="InterPro" id="IPR011990">
    <property type="entry name" value="TPR-like_helical_dom_sf"/>
</dbReference>
<dbReference type="OrthoDB" id="108535at2"/>
<organism evidence="4 5">
    <name type="scientific">Silvibacterium dinghuense</name>
    <dbReference type="NCBI Taxonomy" id="1560006"/>
    <lineage>
        <taxon>Bacteria</taxon>
        <taxon>Pseudomonadati</taxon>
        <taxon>Acidobacteriota</taxon>
        <taxon>Terriglobia</taxon>
        <taxon>Terriglobales</taxon>
        <taxon>Acidobacteriaceae</taxon>
        <taxon>Silvibacterium</taxon>
    </lineage>
</organism>
<dbReference type="EMBL" id="SDMK01000003">
    <property type="protein sequence ID" value="RXS94363.1"/>
    <property type="molecule type" value="Genomic_DNA"/>
</dbReference>
<dbReference type="Pfam" id="PF13432">
    <property type="entry name" value="TPR_16"/>
    <property type="match status" value="2"/>
</dbReference>
<protein>
    <submittedName>
        <fullName evidence="4">Tetratricopeptide repeat protein</fullName>
    </submittedName>
</protein>
<dbReference type="SMART" id="SM00028">
    <property type="entry name" value="TPR"/>
    <property type="match status" value="5"/>
</dbReference>
<accession>A0A4Q1SBJ3</accession>
<sequence length="575" mass="62928">MRSWMCHGRFRAGCRGCVYGRYVLSHTYNLAVRLKSSFLLPIVVLFAFSAAWPHAFAQEASASATHTEEKQGRLLLVLPFSNQTGQQNLDWIGEAAADILNRRLNSAGFLSIGRGDRLYALDRLGLPLNIEPSRATTIRIAENLDADDVIVGSYTLANGQLSMKAQILDLGTLTLSPPLTEQAELKSMMDTLNRLAWDEAHSMDPGYAVAAQTFLAADAPLRVDAFEAYIRGVIEESPANRVVHMREAVRLSPSFMPAWLALGRAYFANQDYEDAAETLGHLSKDDPNALEADFYRGLSFFYTANYMKAEDAFAFVSLRLPLPEVVNNQGVAASRRGRDAAPQFQQAIAADPRDEDYHFNLSVALRRRNDVPGAIREIDEALKLRPQDTEAQAFATQLKDPGSIKVNPDPGKAIVDDSLPLERIKHSYSETGFRQAAFEMEQLQAARLAALPPAQQAASLVKDGDQFLNRGLILEAEREYQSALKADPNSAAAHAGLAEVREHSRDTDAARQEAQKSLSLQPNVSAHLVLARLDLAGNQLAPAAGEVSAALKIDPNNANARGMKQAVEARGQQVP</sequence>
<dbReference type="SUPFAM" id="SSF48452">
    <property type="entry name" value="TPR-like"/>
    <property type="match status" value="1"/>
</dbReference>
<evidence type="ECO:0000256" key="2">
    <source>
        <dbReference type="ARBA" id="ARBA00022803"/>
    </source>
</evidence>
<dbReference type="Proteomes" id="UP000290253">
    <property type="component" value="Unassembled WGS sequence"/>
</dbReference>
<dbReference type="InterPro" id="IPR019734">
    <property type="entry name" value="TPR_rpt"/>
</dbReference>
<comment type="caution">
    <text evidence="4">The sequence shown here is derived from an EMBL/GenBank/DDBJ whole genome shotgun (WGS) entry which is preliminary data.</text>
</comment>
<dbReference type="PANTHER" id="PTHR45586">
    <property type="entry name" value="TPR REPEAT-CONTAINING PROTEIN PA4667"/>
    <property type="match status" value="1"/>
</dbReference>
<evidence type="ECO:0000256" key="3">
    <source>
        <dbReference type="PROSITE-ProRule" id="PRU00339"/>
    </source>
</evidence>
<keyword evidence="1" id="KW-0677">Repeat</keyword>
<name>A0A4Q1SBJ3_9BACT</name>
<evidence type="ECO:0000313" key="4">
    <source>
        <dbReference type="EMBL" id="RXS94363.1"/>
    </source>
</evidence>
<dbReference type="PROSITE" id="PS50005">
    <property type="entry name" value="TPR"/>
    <property type="match status" value="2"/>
</dbReference>
<dbReference type="Pfam" id="PF14559">
    <property type="entry name" value="TPR_19"/>
    <property type="match status" value="1"/>
</dbReference>
<dbReference type="Gene3D" id="1.25.40.10">
    <property type="entry name" value="Tetratricopeptide repeat domain"/>
    <property type="match status" value="3"/>
</dbReference>
<evidence type="ECO:0000313" key="5">
    <source>
        <dbReference type="Proteomes" id="UP000290253"/>
    </source>
</evidence>
<proteinExistence type="predicted"/>